<dbReference type="Proteomes" id="UP000324222">
    <property type="component" value="Unassembled WGS sequence"/>
</dbReference>
<comment type="caution">
    <text evidence="1">The sequence shown here is derived from an EMBL/GenBank/DDBJ whole genome shotgun (WGS) entry which is preliminary data.</text>
</comment>
<protein>
    <submittedName>
        <fullName evidence="1">Uncharacterized protein</fullName>
    </submittedName>
</protein>
<sequence length="71" mass="8138">MNLSKVEAEPLSLRVQDSCEWRAEGEQQLKVIELEYCTSKPLNPPLRQMRVTIHEKHNINNSDPPSLLPDA</sequence>
<dbReference type="EMBL" id="VSRR010006774">
    <property type="protein sequence ID" value="MPC45538.1"/>
    <property type="molecule type" value="Genomic_DNA"/>
</dbReference>
<proteinExistence type="predicted"/>
<evidence type="ECO:0000313" key="2">
    <source>
        <dbReference type="Proteomes" id="UP000324222"/>
    </source>
</evidence>
<keyword evidence="2" id="KW-1185">Reference proteome</keyword>
<gene>
    <name evidence="1" type="ORF">E2C01_039239</name>
</gene>
<reference evidence="1 2" key="1">
    <citation type="submission" date="2019-05" db="EMBL/GenBank/DDBJ databases">
        <title>Another draft genome of Portunus trituberculatus and its Hox gene families provides insights of decapod evolution.</title>
        <authorList>
            <person name="Jeong J.-H."/>
            <person name="Song I."/>
            <person name="Kim S."/>
            <person name="Choi T."/>
            <person name="Kim D."/>
            <person name="Ryu S."/>
            <person name="Kim W."/>
        </authorList>
    </citation>
    <scope>NUCLEOTIDE SEQUENCE [LARGE SCALE GENOMIC DNA]</scope>
    <source>
        <tissue evidence="1">Muscle</tissue>
    </source>
</reference>
<evidence type="ECO:0000313" key="1">
    <source>
        <dbReference type="EMBL" id="MPC45538.1"/>
    </source>
</evidence>
<organism evidence="1 2">
    <name type="scientific">Portunus trituberculatus</name>
    <name type="common">Swimming crab</name>
    <name type="synonym">Neptunus trituberculatus</name>
    <dbReference type="NCBI Taxonomy" id="210409"/>
    <lineage>
        <taxon>Eukaryota</taxon>
        <taxon>Metazoa</taxon>
        <taxon>Ecdysozoa</taxon>
        <taxon>Arthropoda</taxon>
        <taxon>Crustacea</taxon>
        <taxon>Multicrustacea</taxon>
        <taxon>Malacostraca</taxon>
        <taxon>Eumalacostraca</taxon>
        <taxon>Eucarida</taxon>
        <taxon>Decapoda</taxon>
        <taxon>Pleocyemata</taxon>
        <taxon>Brachyura</taxon>
        <taxon>Eubrachyura</taxon>
        <taxon>Portunoidea</taxon>
        <taxon>Portunidae</taxon>
        <taxon>Portuninae</taxon>
        <taxon>Portunus</taxon>
    </lineage>
</organism>
<name>A0A5B7FKU7_PORTR</name>
<accession>A0A5B7FKU7</accession>
<dbReference type="AlphaFoldDB" id="A0A5B7FKU7"/>